<comment type="caution">
    <text evidence="1">The sequence shown here is derived from an EMBL/GenBank/DDBJ whole genome shotgun (WGS) entry which is preliminary data.</text>
</comment>
<accession>V2W7I3</accession>
<dbReference type="Proteomes" id="UP000017559">
    <property type="component" value="Unassembled WGS sequence"/>
</dbReference>
<proteinExistence type="predicted"/>
<evidence type="ECO:0000313" key="1">
    <source>
        <dbReference type="EMBL" id="ESK82768.1"/>
    </source>
</evidence>
<reference evidence="1 2" key="1">
    <citation type="journal article" date="2014" name="BMC Genomics">
        <title>Genome and secretome analysis of the hemibiotrophic fungal pathogen, Moniliophthora roreri, which causes frosty pod rot disease of cacao: mechanisms of the biotrophic and necrotrophic phases.</title>
        <authorList>
            <person name="Meinhardt L.W."/>
            <person name="Costa G.G.L."/>
            <person name="Thomazella D.P.T."/>
            <person name="Teixeira P.J.P.L."/>
            <person name="Carazzolle M.F."/>
            <person name="Schuster S.C."/>
            <person name="Carlson J.E."/>
            <person name="Guiltinan M.J."/>
            <person name="Mieczkowski P."/>
            <person name="Farmer A."/>
            <person name="Ramaraj T."/>
            <person name="Crozier J."/>
            <person name="Davis R.E."/>
            <person name="Shao J."/>
            <person name="Melnick R.L."/>
            <person name="Pereira G.A.G."/>
            <person name="Bailey B.A."/>
        </authorList>
    </citation>
    <scope>NUCLEOTIDE SEQUENCE [LARGE SCALE GENOMIC DNA]</scope>
    <source>
        <strain evidence="1 2">MCA 2997</strain>
    </source>
</reference>
<keyword evidence="2" id="KW-1185">Reference proteome</keyword>
<gene>
    <name evidence="1" type="ORF">Moror_5642</name>
</gene>
<dbReference type="EMBL" id="AWSO01001804">
    <property type="protein sequence ID" value="ESK82768.1"/>
    <property type="molecule type" value="Genomic_DNA"/>
</dbReference>
<protein>
    <submittedName>
        <fullName evidence="1">Uncharacterized protein</fullName>
    </submittedName>
</protein>
<dbReference type="KEGG" id="mrr:Moror_5642"/>
<dbReference type="AlphaFoldDB" id="V2W7I3"/>
<dbReference type="HOGENOM" id="CLU_1065919_0_0_1"/>
<dbReference type="OrthoDB" id="3063186at2759"/>
<name>V2W7I3_MONRO</name>
<organism evidence="1 2">
    <name type="scientific">Moniliophthora roreri (strain MCA 2997)</name>
    <name type="common">Cocoa frosty pod rot fungus</name>
    <name type="synonym">Crinipellis roreri</name>
    <dbReference type="NCBI Taxonomy" id="1381753"/>
    <lineage>
        <taxon>Eukaryota</taxon>
        <taxon>Fungi</taxon>
        <taxon>Dikarya</taxon>
        <taxon>Basidiomycota</taxon>
        <taxon>Agaricomycotina</taxon>
        <taxon>Agaricomycetes</taxon>
        <taxon>Agaricomycetidae</taxon>
        <taxon>Agaricales</taxon>
        <taxon>Marasmiineae</taxon>
        <taxon>Marasmiaceae</taxon>
        <taxon>Moniliophthora</taxon>
    </lineage>
</organism>
<sequence length="261" mass="29747">MSNIPTTSQFGSGTFSQGSNKYEIEIIHTGKHKPGKRDPFNGRLDSVLKPALKEYGEQLRKHKLHLEKGGSRHLDPDELNKWLDKKVKKLMQRDKFKNTMKDKSKPWEKCLRDKFKNWKNNVFIPDCRKTFIDHYAYIENEDEDSQTPNTSLRPSTAHTVLSALRDPAIAKGLVIKEHDTEIKEQTKALLTSEPSLKNNGGGAQACAITQLWAKADQESYQQRVAQETVTDVTKSVHSILLLRSSLIITTQEQTRVSYSNL</sequence>
<evidence type="ECO:0000313" key="2">
    <source>
        <dbReference type="Proteomes" id="UP000017559"/>
    </source>
</evidence>